<dbReference type="AlphaFoldDB" id="A0A177C2F7"/>
<evidence type="ECO:0000313" key="2">
    <source>
        <dbReference type="Proteomes" id="UP000077069"/>
    </source>
</evidence>
<evidence type="ECO:0000313" key="1">
    <source>
        <dbReference type="EMBL" id="OAG01833.1"/>
    </source>
</evidence>
<dbReference type="GeneID" id="28769123"/>
<sequence>MIQSAYEYSETLAKGNIPIRLDGACRPRHQADHPRNRALLPSVLRDHLRADVWGPQRRGQGLAAVWGFHCEIVRQGDTRGVQGSAGSGAGDCAEGAGRDWRGEGGFVQAGYVLVPEGCCERVVDSFGLGVQNRDGCIRSAFWNLHSMGYVLTSAHCG</sequence>
<dbReference type="Proteomes" id="UP000077069">
    <property type="component" value="Unassembled WGS sequence"/>
</dbReference>
<name>A0A177C2F7_9PLEO</name>
<gene>
    <name evidence="1" type="ORF">CC84DRAFT_238584</name>
</gene>
<protein>
    <submittedName>
        <fullName evidence="1">Uncharacterized protein</fullName>
    </submittedName>
</protein>
<dbReference type="RefSeq" id="XP_018032198.1">
    <property type="nucleotide sequence ID" value="XM_018185637.1"/>
</dbReference>
<dbReference type="EMBL" id="KV441557">
    <property type="protein sequence ID" value="OAG01833.1"/>
    <property type="molecule type" value="Genomic_DNA"/>
</dbReference>
<organism evidence="1 2">
    <name type="scientific">Paraphaeosphaeria sporulosa</name>
    <dbReference type="NCBI Taxonomy" id="1460663"/>
    <lineage>
        <taxon>Eukaryota</taxon>
        <taxon>Fungi</taxon>
        <taxon>Dikarya</taxon>
        <taxon>Ascomycota</taxon>
        <taxon>Pezizomycotina</taxon>
        <taxon>Dothideomycetes</taxon>
        <taxon>Pleosporomycetidae</taxon>
        <taxon>Pleosporales</taxon>
        <taxon>Massarineae</taxon>
        <taxon>Didymosphaeriaceae</taxon>
        <taxon>Paraphaeosphaeria</taxon>
    </lineage>
</organism>
<reference evidence="1 2" key="1">
    <citation type="submission" date="2016-05" db="EMBL/GenBank/DDBJ databases">
        <title>Comparative analysis of secretome profiles of manganese(II)-oxidizing ascomycete fungi.</title>
        <authorList>
            <consortium name="DOE Joint Genome Institute"/>
            <person name="Zeiner C.A."/>
            <person name="Purvine S.O."/>
            <person name="Zink E.M."/>
            <person name="Wu S."/>
            <person name="Pasa-Tolic L."/>
            <person name="Chaput D.L."/>
            <person name="Haridas S."/>
            <person name="Grigoriev I.V."/>
            <person name="Santelli C.M."/>
            <person name="Hansel C.M."/>
        </authorList>
    </citation>
    <scope>NUCLEOTIDE SEQUENCE [LARGE SCALE GENOMIC DNA]</scope>
    <source>
        <strain evidence="1 2">AP3s5-JAC2a</strain>
    </source>
</reference>
<accession>A0A177C2F7</accession>
<dbReference type="InParanoid" id="A0A177C2F7"/>
<proteinExistence type="predicted"/>
<keyword evidence="2" id="KW-1185">Reference proteome</keyword>